<comment type="caution">
    <text evidence="1">The sequence shown here is derived from an EMBL/GenBank/DDBJ whole genome shotgun (WGS) entry which is preliminary data.</text>
</comment>
<proteinExistence type="predicted"/>
<dbReference type="EMBL" id="CM020620">
    <property type="protein sequence ID" value="KAK1867208.1"/>
    <property type="molecule type" value="Genomic_DNA"/>
</dbReference>
<organism evidence="1 2">
    <name type="scientific">Pyropia yezoensis</name>
    <name type="common">Susabi-nori</name>
    <name type="synonym">Porphyra yezoensis</name>
    <dbReference type="NCBI Taxonomy" id="2788"/>
    <lineage>
        <taxon>Eukaryota</taxon>
        <taxon>Rhodophyta</taxon>
        <taxon>Bangiophyceae</taxon>
        <taxon>Bangiales</taxon>
        <taxon>Bangiaceae</taxon>
        <taxon>Pyropia</taxon>
    </lineage>
</organism>
<sequence length="421" mass="43532">MAPWGMATRRVAAAVAVAVGIAAAVAAGVAGHSSLTMPAPLSNDVFCKTESAQNCPGPCPVRQLKGSPPVQTWARGETVPLRWFRNNHEGGFVRWALVTPDKVNDQAAHNAGAFAYGCYSVGRYTCSAAEKATHCGADNTGSGHRIEARVPTHLPDGEYVLGWVWYGGFNHPNIEFSDYVDCARVRIAGGEPQTESYQPVLLPGSDAAPDGSCEATRNSIAQCRDDTCPGRPVSVMVAAEFAGGARPPPIPSSMYGGGGSGEDTFAPIPQGRSAATPAPPAPPTSTPAPTPAPRPAPPTPTTDGDGALVSLDFIRVSDQSRIGSYLAPADGAAGETVEVGLPDGGINVEAVTSGGVEWAQFRLDGSVARHEQVVPYLLGPGVAGDARPWEGATKGRTYAVTVAVRTAAGVMVYGSWSVKFV</sequence>
<accession>A0ACC3CBI8</accession>
<dbReference type="Proteomes" id="UP000798662">
    <property type="component" value="Chromosome 3"/>
</dbReference>
<evidence type="ECO:0000313" key="1">
    <source>
        <dbReference type="EMBL" id="KAK1867208.1"/>
    </source>
</evidence>
<protein>
    <submittedName>
        <fullName evidence="1">Uncharacterized protein</fullName>
    </submittedName>
</protein>
<evidence type="ECO:0000313" key="2">
    <source>
        <dbReference type="Proteomes" id="UP000798662"/>
    </source>
</evidence>
<keyword evidence="2" id="KW-1185">Reference proteome</keyword>
<gene>
    <name evidence="1" type="ORF">I4F81_009715</name>
</gene>
<reference evidence="1" key="1">
    <citation type="submission" date="2019-11" db="EMBL/GenBank/DDBJ databases">
        <title>Nori genome reveals adaptations in red seaweeds to the harsh intertidal environment.</title>
        <authorList>
            <person name="Wang D."/>
            <person name="Mao Y."/>
        </authorList>
    </citation>
    <scope>NUCLEOTIDE SEQUENCE</scope>
    <source>
        <tissue evidence="1">Gametophyte</tissue>
    </source>
</reference>
<name>A0ACC3CBI8_PYRYE</name>